<evidence type="ECO:0000313" key="8">
    <source>
        <dbReference type="EMBL" id="EKC37144.1"/>
    </source>
</evidence>
<dbReference type="EMBL" id="JH823235">
    <property type="protein sequence ID" value="EKC37144.1"/>
    <property type="molecule type" value="Genomic_DNA"/>
</dbReference>
<name>K1R127_MAGGI</name>
<keyword evidence="5" id="KW-0407">Ion channel</keyword>
<dbReference type="HOGENOM" id="CLU_018074_0_1_1"/>
<comment type="similarity">
    <text evidence="5">Belongs to the ligand-gated ion channel (TC 1.A.9) family.</text>
</comment>
<keyword evidence="5" id="KW-0406">Ion transport</keyword>
<dbReference type="InterPro" id="IPR018000">
    <property type="entry name" value="Neurotransmitter_ion_chnl_CS"/>
</dbReference>
<dbReference type="GO" id="GO:0016020">
    <property type="term" value="C:membrane"/>
    <property type="evidence" value="ECO:0007669"/>
    <property type="project" value="UniProtKB-SubCell"/>
</dbReference>
<dbReference type="PROSITE" id="PS00236">
    <property type="entry name" value="NEUROTR_ION_CHANNEL"/>
    <property type="match status" value="1"/>
</dbReference>
<keyword evidence="3 5" id="KW-1133">Transmembrane helix</keyword>
<dbReference type="PANTHER" id="PTHR18945">
    <property type="entry name" value="NEUROTRANSMITTER GATED ION CHANNEL"/>
    <property type="match status" value="1"/>
</dbReference>
<dbReference type="Gene3D" id="1.20.58.390">
    <property type="entry name" value="Neurotransmitter-gated ion-channel transmembrane domain"/>
    <property type="match status" value="1"/>
</dbReference>
<dbReference type="SUPFAM" id="SSF63712">
    <property type="entry name" value="Nicotinic receptor ligand binding domain-like"/>
    <property type="match status" value="1"/>
</dbReference>
<dbReference type="GO" id="GO:0004888">
    <property type="term" value="F:transmembrane signaling receptor activity"/>
    <property type="evidence" value="ECO:0007669"/>
    <property type="project" value="InterPro"/>
</dbReference>
<keyword evidence="5" id="KW-0813">Transport</keyword>
<dbReference type="InterPro" id="IPR038050">
    <property type="entry name" value="Neuro_actylchol_rec"/>
</dbReference>
<dbReference type="Gene3D" id="2.70.170.10">
    <property type="entry name" value="Neurotransmitter-gated ion-channel ligand-binding domain"/>
    <property type="match status" value="1"/>
</dbReference>
<keyword evidence="4 5" id="KW-0472">Membrane</keyword>
<evidence type="ECO:0000256" key="5">
    <source>
        <dbReference type="RuleBase" id="RU000687"/>
    </source>
</evidence>
<feature type="transmembrane region" description="Helical" evidence="5">
    <location>
        <begin position="279"/>
        <end position="296"/>
    </location>
</feature>
<evidence type="ECO:0000256" key="4">
    <source>
        <dbReference type="ARBA" id="ARBA00023136"/>
    </source>
</evidence>
<dbReference type="SUPFAM" id="SSF90112">
    <property type="entry name" value="Neurotransmitter-gated ion-channel transmembrane pore"/>
    <property type="match status" value="1"/>
</dbReference>
<dbReference type="InParanoid" id="K1R127"/>
<dbReference type="FunFam" id="2.70.170.10:FF:000028">
    <property type="entry name" value="AcetylCholine Receptor"/>
    <property type="match status" value="1"/>
</dbReference>
<dbReference type="InterPro" id="IPR006202">
    <property type="entry name" value="Neur_chan_lig-bd"/>
</dbReference>
<protein>
    <submittedName>
        <fullName evidence="8">Neuronal acetylcholine receptor subunit alpha-3</fullName>
    </submittedName>
</protein>
<feature type="transmembrane region" description="Helical" evidence="5">
    <location>
        <begin position="249"/>
        <end position="272"/>
    </location>
</feature>
<dbReference type="AlphaFoldDB" id="K1R127"/>
<feature type="domain" description="Neurotransmitter-gated ion-channel ligand-binding" evidence="6">
    <location>
        <begin position="94"/>
        <end position="246"/>
    </location>
</feature>
<evidence type="ECO:0000256" key="3">
    <source>
        <dbReference type="ARBA" id="ARBA00022989"/>
    </source>
</evidence>
<feature type="transmembrane region" description="Helical" evidence="5">
    <location>
        <begin position="302"/>
        <end position="324"/>
    </location>
</feature>
<dbReference type="InterPro" id="IPR036719">
    <property type="entry name" value="Neuro-gated_channel_TM_sf"/>
</dbReference>
<comment type="subcellular location">
    <subcellularLocation>
        <location evidence="1">Membrane</location>
        <topology evidence="1">Multi-pass membrane protein</topology>
    </subcellularLocation>
</comment>
<dbReference type="PRINTS" id="PR00252">
    <property type="entry name" value="NRIONCHANNEL"/>
</dbReference>
<accession>K1R127</accession>
<dbReference type="InterPro" id="IPR006029">
    <property type="entry name" value="Neurotrans-gated_channel_TM"/>
</dbReference>
<dbReference type="CDD" id="cd18989">
    <property type="entry name" value="LGIC_ECD_cation"/>
    <property type="match status" value="1"/>
</dbReference>
<sequence length="458" mass="52470">MPSTVLILNIQYHWYSSEKDDVITFAVTYYTWDIYLSQVYTFLLLFFSTPSYAAFTTTNANNIHSAVLGASYNYLVRPAELTNVYLEFVIFSINSVKWQDDRLIWTPASYGDIDMIFTAPSKIWKPEIIVENSVAGMEIIGPDNMLFQIKSTGEVRWDPPGLYDVHCEMDVTYFPFDYQTCYLQVTSWVYDTNKVNLTRATDYVNTEDYNENGEWVLYSNSVTETSRTEEGETFSTVNFVLTLKRRSGYYLSQIIFPILVISFLTNITFLLPTDSGEKISFILTVLLSLAVLLTLIGDTVYLSIVLSLSGIVILVTVLNLRLFLKAKQKEVPNWLKKFTTAILVPCSCQSPKAGEDSAKVEPFIKEKSNAVSVIDFEGEKVDVVENNKLKNKTLKRRSRRKEEFEKSPDTVERDPDFPYLCRDISGMLDWFFFHLFNLFNVILTIIFMAILAAGSQPK</sequence>
<evidence type="ECO:0000256" key="1">
    <source>
        <dbReference type="ARBA" id="ARBA00004141"/>
    </source>
</evidence>
<organism evidence="8">
    <name type="scientific">Magallana gigas</name>
    <name type="common">Pacific oyster</name>
    <name type="synonym">Crassostrea gigas</name>
    <dbReference type="NCBI Taxonomy" id="29159"/>
    <lineage>
        <taxon>Eukaryota</taxon>
        <taxon>Metazoa</taxon>
        <taxon>Spiralia</taxon>
        <taxon>Lophotrochozoa</taxon>
        <taxon>Mollusca</taxon>
        <taxon>Bivalvia</taxon>
        <taxon>Autobranchia</taxon>
        <taxon>Pteriomorphia</taxon>
        <taxon>Ostreida</taxon>
        <taxon>Ostreoidea</taxon>
        <taxon>Ostreidae</taxon>
        <taxon>Magallana</taxon>
    </lineage>
</organism>
<reference evidence="8" key="1">
    <citation type="journal article" date="2012" name="Nature">
        <title>The oyster genome reveals stress adaptation and complexity of shell formation.</title>
        <authorList>
            <person name="Zhang G."/>
            <person name="Fang X."/>
            <person name="Guo X."/>
            <person name="Li L."/>
            <person name="Luo R."/>
            <person name="Xu F."/>
            <person name="Yang P."/>
            <person name="Zhang L."/>
            <person name="Wang X."/>
            <person name="Qi H."/>
            <person name="Xiong Z."/>
            <person name="Que H."/>
            <person name="Xie Y."/>
            <person name="Holland P.W."/>
            <person name="Paps J."/>
            <person name="Zhu Y."/>
            <person name="Wu F."/>
            <person name="Chen Y."/>
            <person name="Wang J."/>
            <person name="Peng C."/>
            <person name="Meng J."/>
            <person name="Yang L."/>
            <person name="Liu J."/>
            <person name="Wen B."/>
            <person name="Zhang N."/>
            <person name="Huang Z."/>
            <person name="Zhu Q."/>
            <person name="Feng Y."/>
            <person name="Mount A."/>
            <person name="Hedgecock D."/>
            <person name="Xu Z."/>
            <person name="Liu Y."/>
            <person name="Domazet-Loso T."/>
            <person name="Du Y."/>
            <person name="Sun X."/>
            <person name="Zhang S."/>
            <person name="Liu B."/>
            <person name="Cheng P."/>
            <person name="Jiang X."/>
            <person name="Li J."/>
            <person name="Fan D."/>
            <person name="Wang W."/>
            <person name="Fu W."/>
            <person name="Wang T."/>
            <person name="Wang B."/>
            <person name="Zhang J."/>
            <person name="Peng Z."/>
            <person name="Li Y."/>
            <person name="Li N."/>
            <person name="Wang J."/>
            <person name="Chen M."/>
            <person name="He Y."/>
            <person name="Tan F."/>
            <person name="Song X."/>
            <person name="Zheng Q."/>
            <person name="Huang R."/>
            <person name="Yang H."/>
            <person name="Du X."/>
            <person name="Chen L."/>
            <person name="Yang M."/>
            <person name="Gaffney P.M."/>
            <person name="Wang S."/>
            <person name="Luo L."/>
            <person name="She Z."/>
            <person name="Ming Y."/>
            <person name="Huang W."/>
            <person name="Zhang S."/>
            <person name="Huang B."/>
            <person name="Zhang Y."/>
            <person name="Qu T."/>
            <person name="Ni P."/>
            <person name="Miao G."/>
            <person name="Wang J."/>
            <person name="Wang Q."/>
            <person name="Steinberg C.E."/>
            <person name="Wang H."/>
            <person name="Li N."/>
            <person name="Qian L."/>
            <person name="Zhang G."/>
            <person name="Li Y."/>
            <person name="Yang H."/>
            <person name="Liu X."/>
            <person name="Wang J."/>
            <person name="Yin Y."/>
            <person name="Wang J."/>
        </authorList>
    </citation>
    <scope>NUCLEOTIDE SEQUENCE [LARGE SCALE GENOMIC DNA]</scope>
    <source>
        <strain evidence="8">05x7-T-G4-1.051#20</strain>
    </source>
</reference>
<evidence type="ECO:0000259" key="6">
    <source>
        <dbReference type="Pfam" id="PF02931"/>
    </source>
</evidence>
<dbReference type="InterPro" id="IPR006201">
    <property type="entry name" value="Neur_channel"/>
</dbReference>
<keyword evidence="8" id="KW-0675">Receptor</keyword>
<gene>
    <name evidence="8" type="ORF">CGI_10028377</name>
</gene>
<dbReference type="InterPro" id="IPR036734">
    <property type="entry name" value="Neur_chan_lig-bd_sf"/>
</dbReference>
<keyword evidence="2 5" id="KW-0812">Transmembrane</keyword>
<dbReference type="GO" id="GO:0005230">
    <property type="term" value="F:extracellular ligand-gated monoatomic ion channel activity"/>
    <property type="evidence" value="ECO:0007669"/>
    <property type="project" value="InterPro"/>
</dbReference>
<evidence type="ECO:0000259" key="7">
    <source>
        <dbReference type="Pfam" id="PF02932"/>
    </source>
</evidence>
<dbReference type="Pfam" id="PF02931">
    <property type="entry name" value="Neur_chan_LBD"/>
    <property type="match status" value="1"/>
</dbReference>
<feature type="transmembrane region" description="Helical" evidence="5">
    <location>
        <begin position="430"/>
        <end position="453"/>
    </location>
</feature>
<dbReference type="Pfam" id="PF02932">
    <property type="entry name" value="Neur_chan_memb"/>
    <property type="match status" value="1"/>
</dbReference>
<evidence type="ECO:0000256" key="2">
    <source>
        <dbReference type="ARBA" id="ARBA00022692"/>
    </source>
</evidence>
<proteinExistence type="inferred from homology"/>
<feature type="domain" description="Neurotransmitter-gated ion-channel transmembrane" evidence="7">
    <location>
        <begin position="254"/>
        <end position="401"/>
    </location>
</feature>